<dbReference type="Proteomes" id="UP000655420">
    <property type="component" value="Unassembled WGS sequence"/>
</dbReference>
<name>A0A8J7M4Q9_9RHOB</name>
<evidence type="ECO:0000313" key="7">
    <source>
        <dbReference type="Proteomes" id="UP000655420"/>
    </source>
</evidence>
<evidence type="ECO:0000313" key="6">
    <source>
        <dbReference type="EMBL" id="MBK0398170.1"/>
    </source>
</evidence>
<dbReference type="GO" id="GO:0006351">
    <property type="term" value="P:DNA-templated transcription"/>
    <property type="evidence" value="ECO:0007669"/>
    <property type="project" value="TreeGrafter"/>
</dbReference>
<sequence length="299" mass="33003">MKLPPLNALRAFEAASRNGTYVAAAAELGVSPAAVSQQVRNLERFFGKRLFERHHNRVALTEAGREVQAGASDAFRRIADLNEQVLSGRMPSREARIVISAPPSLVERWLAGRIARFVEHEPAVRIEIRVEEDPVDFRTRGLDLRICYGMRLYPELDVRPLFEDHVAPVASPGFLARHGIAPGEDLSGLRDSHFILTDWGPSFATHPTWRDWFRATGTERREVAPAHFAGSSSLALEMASRGMGIALGQLGLAGRELDAGSLLRLDERSLALGHPYCTVTRPGRSKGERLGKLLTMLEA</sequence>
<dbReference type="InterPro" id="IPR000847">
    <property type="entry name" value="LysR_HTH_N"/>
</dbReference>
<keyword evidence="3" id="KW-0238">DNA-binding</keyword>
<dbReference type="InterPro" id="IPR005119">
    <property type="entry name" value="LysR_subst-bd"/>
</dbReference>
<evidence type="ECO:0000259" key="5">
    <source>
        <dbReference type="PROSITE" id="PS50931"/>
    </source>
</evidence>
<dbReference type="Gene3D" id="1.10.10.10">
    <property type="entry name" value="Winged helix-like DNA-binding domain superfamily/Winged helix DNA-binding domain"/>
    <property type="match status" value="1"/>
</dbReference>
<protein>
    <submittedName>
        <fullName evidence="6">LysR family transcriptional regulator</fullName>
    </submittedName>
</protein>
<comment type="similarity">
    <text evidence="1">Belongs to the LysR transcriptional regulatory family.</text>
</comment>
<reference evidence="6" key="1">
    <citation type="submission" date="2020-12" db="EMBL/GenBank/DDBJ databases">
        <title>Bacterial taxonomy.</title>
        <authorList>
            <person name="Pan X."/>
        </authorList>
    </citation>
    <scope>NUCLEOTIDE SEQUENCE</scope>
    <source>
        <strain evidence="6">M0105</strain>
    </source>
</reference>
<dbReference type="Pfam" id="PF03466">
    <property type="entry name" value="LysR_substrate"/>
    <property type="match status" value="1"/>
</dbReference>
<proteinExistence type="inferred from homology"/>
<gene>
    <name evidence="6" type="ORF">H0I76_03130</name>
</gene>
<dbReference type="PANTHER" id="PTHR30537">
    <property type="entry name" value="HTH-TYPE TRANSCRIPTIONAL REGULATOR"/>
    <property type="match status" value="1"/>
</dbReference>
<dbReference type="InterPro" id="IPR036390">
    <property type="entry name" value="WH_DNA-bd_sf"/>
</dbReference>
<comment type="caution">
    <text evidence="6">The sequence shown here is derived from an EMBL/GenBank/DDBJ whole genome shotgun (WGS) entry which is preliminary data.</text>
</comment>
<feature type="domain" description="HTH lysR-type" evidence="5">
    <location>
        <begin position="4"/>
        <end position="61"/>
    </location>
</feature>
<accession>A0A8J7M4Q9</accession>
<dbReference type="PRINTS" id="PR00039">
    <property type="entry name" value="HTHLYSR"/>
</dbReference>
<dbReference type="SUPFAM" id="SSF53850">
    <property type="entry name" value="Periplasmic binding protein-like II"/>
    <property type="match status" value="1"/>
</dbReference>
<dbReference type="InterPro" id="IPR036388">
    <property type="entry name" value="WH-like_DNA-bd_sf"/>
</dbReference>
<evidence type="ECO:0000256" key="3">
    <source>
        <dbReference type="ARBA" id="ARBA00023125"/>
    </source>
</evidence>
<dbReference type="PANTHER" id="PTHR30537:SF79">
    <property type="entry name" value="TRANSCRIPTIONAL REGULATOR-RELATED"/>
    <property type="match status" value="1"/>
</dbReference>
<organism evidence="6 7">
    <name type="scientific">Thermohalobaculum xanthum</name>
    <dbReference type="NCBI Taxonomy" id="2753746"/>
    <lineage>
        <taxon>Bacteria</taxon>
        <taxon>Pseudomonadati</taxon>
        <taxon>Pseudomonadota</taxon>
        <taxon>Alphaproteobacteria</taxon>
        <taxon>Rhodobacterales</taxon>
        <taxon>Paracoccaceae</taxon>
        <taxon>Thermohalobaculum</taxon>
    </lineage>
</organism>
<keyword evidence="4" id="KW-0804">Transcription</keyword>
<keyword evidence="2" id="KW-0805">Transcription regulation</keyword>
<dbReference type="PROSITE" id="PS50931">
    <property type="entry name" value="HTH_LYSR"/>
    <property type="match status" value="1"/>
</dbReference>
<evidence type="ECO:0000256" key="4">
    <source>
        <dbReference type="ARBA" id="ARBA00023163"/>
    </source>
</evidence>
<evidence type="ECO:0000256" key="2">
    <source>
        <dbReference type="ARBA" id="ARBA00023015"/>
    </source>
</evidence>
<dbReference type="Gene3D" id="3.40.190.10">
    <property type="entry name" value="Periplasmic binding protein-like II"/>
    <property type="match status" value="2"/>
</dbReference>
<dbReference type="RefSeq" id="WP_200606896.1">
    <property type="nucleotide sequence ID" value="NZ_JAEHHL010000001.1"/>
</dbReference>
<dbReference type="Pfam" id="PF00126">
    <property type="entry name" value="HTH_1"/>
    <property type="match status" value="1"/>
</dbReference>
<dbReference type="AlphaFoldDB" id="A0A8J7M4Q9"/>
<dbReference type="GO" id="GO:0003700">
    <property type="term" value="F:DNA-binding transcription factor activity"/>
    <property type="evidence" value="ECO:0007669"/>
    <property type="project" value="InterPro"/>
</dbReference>
<evidence type="ECO:0000256" key="1">
    <source>
        <dbReference type="ARBA" id="ARBA00009437"/>
    </source>
</evidence>
<dbReference type="SUPFAM" id="SSF46785">
    <property type="entry name" value="Winged helix' DNA-binding domain"/>
    <property type="match status" value="1"/>
</dbReference>
<dbReference type="InterPro" id="IPR058163">
    <property type="entry name" value="LysR-type_TF_proteobact-type"/>
</dbReference>
<dbReference type="GO" id="GO:0043565">
    <property type="term" value="F:sequence-specific DNA binding"/>
    <property type="evidence" value="ECO:0007669"/>
    <property type="project" value="TreeGrafter"/>
</dbReference>
<keyword evidence="7" id="KW-1185">Reference proteome</keyword>
<dbReference type="EMBL" id="JAEHHL010000001">
    <property type="protein sequence ID" value="MBK0398170.1"/>
    <property type="molecule type" value="Genomic_DNA"/>
</dbReference>